<dbReference type="PaxDb" id="289377-HL41_05595"/>
<dbReference type="InterPro" id="IPR050625">
    <property type="entry name" value="ParA/MinD_ATPase"/>
</dbReference>
<evidence type="ECO:0000259" key="1">
    <source>
        <dbReference type="Pfam" id="PF01656"/>
    </source>
</evidence>
<dbReference type="EMBL" id="CP008796">
    <property type="protein sequence ID" value="AIH04262.1"/>
    <property type="molecule type" value="Genomic_DNA"/>
</dbReference>
<dbReference type="GO" id="GO:0005524">
    <property type="term" value="F:ATP binding"/>
    <property type="evidence" value="ECO:0007669"/>
    <property type="project" value="TreeGrafter"/>
</dbReference>
<dbReference type="KEGG" id="tcm:HL41_05595"/>
<dbReference type="InterPro" id="IPR014433">
    <property type="entry name" value="CooC"/>
</dbReference>
<dbReference type="GO" id="GO:0051782">
    <property type="term" value="P:negative regulation of cell division"/>
    <property type="evidence" value="ECO:0007669"/>
    <property type="project" value="TreeGrafter"/>
</dbReference>
<accession>A0A075WZX4</accession>
<gene>
    <name evidence="2" type="ORF">HL41_05595</name>
</gene>
<dbReference type="InterPro" id="IPR002586">
    <property type="entry name" value="CobQ/CobB/MinD/ParA_Nub-bd_dom"/>
</dbReference>
<dbReference type="PANTHER" id="PTHR43384:SF7">
    <property type="entry name" value="CARBON-MONOXIDE DEHYDROGENASE ACCESSORY PROTEIN"/>
    <property type="match status" value="1"/>
</dbReference>
<dbReference type="OrthoDB" id="9779073at2"/>
<sequence>MSVKISLVGKGGTGKTTVCALLINYLIEKNFTPFLAVDADPNYNLNELLGIKEFKTLSEIREEILAHKVPEFMSRYEFVEMKINEILIENPGFELLVMGYPEKAGCYCPIHSFLSQALARLFKNYPYVVIDNEAGMEHLSRLNLTQMDHLIIVSDPNPRGILTAERIWKLVQSLKVEAKKIWLLINKVSTDMEEEIEELVKKNIKEPQISLLGFLPETNTLVEYELNSYPVFEWDQNFKTQAYQIFDKLWEQ</sequence>
<dbReference type="STRING" id="289377.HL41_05595"/>
<keyword evidence="3" id="KW-1185">Reference proteome</keyword>
<dbReference type="GO" id="GO:0016887">
    <property type="term" value="F:ATP hydrolysis activity"/>
    <property type="evidence" value="ECO:0007669"/>
    <property type="project" value="TreeGrafter"/>
</dbReference>
<protein>
    <submittedName>
        <fullName evidence="2">Carbon monoxide dehydrogenase</fullName>
    </submittedName>
</protein>
<organism evidence="2 3">
    <name type="scientific">Thermodesulfobacterium commune DSM 2178</name>
    <dbReference type="NCBI Taxonomy" id="289377"/>
    <lineage>
        <taxon>Bacteria</taxon>
        <taxon>Pseudomonadati</taxon>
        <taxon>Thermodesulfobacteriota</taxon>
        <taxon>Thermodesulfobacteria</taxon>
        <taxon>Thermodesulfobacteriales</taxon>
        <taxon>Thermodesulfobacteriaceae</taxon>
        <taxon>Thermodesulfobacterium</taxon>
    </lineage>
</organism>
<dbReference type="PIRSF" id="PIRSF005647">
    <property type="entry name" value="CooC"/>
    <property type="match status" value="1"/>
</dbReference>
<dbReference type="SUPFAM" id="SSF52540">
    <property type="entry name" value="P-loop containing nucleoside triphosphate hydrolases"/>
    <property type="match status" value="1"/>
</dbReference>
<name>A0A075WZX4_9BACT</name>
<dbReference type="Pfam" id="PF01656">
    <property type="entry name" value="CbiA"/>
    <property type="match status" value="1"/>
</dbReference>
<proteinExistence type="predicted"/>
<dbReference type="eggNOG" id="COG3640">
    <property type="taxonomic scope" value="Bacteria"/>
</dbReference>
<evidence type="ECO:0000313" key="3">
    <source>
        <dbReference type="Proteomes" id="UP000028481"/>
    </source>
</evidence>
<dbReference type="PANTHER" id="PTHR43384">
    <property type="entry name" value="SEPTUM SITE-DETERMINING PROTEIN MIND HOMOLOG, CHLOROPLASTIC-RELATED"/>
    <property type="match status" value="1"/>
</dbReference>
<dbReference type="GO" id="GO:0009898">
    <property type="term" value="C:cytoplasmic side of plasma membrane"/>
    <property type="evidence" value="ECO:0007669"/>
    <property type="project" value="TreeGrafter"/>
</dbReference>
<dbReference type="HOGENOM" id="CLU_082962_0_0_0"/>
<evidence type="ECO:0000313" key="2">
    <source>
        <dbReference type="EMBL" id="AIH04262.1"/>
    </source>
</evidence>
<feature type="domain" description="CobQ/CobB/MinD/ParA nucleotide binding" evidence="1">
    <location>
        <begin position="9"/>
        <end position="227"/>
    </location>
</feature>
<reference evidence="2 3" key="1">
    <citation type="journal article" date="2015" name="Genome Announc.">
        <title>Genome Sequence of a Sulfate-Reducing Thermophilic Bacterium, Thermodesulfobacterium commune DSM 2178T (Phylum Thermodesulfobacteria).</title>
        <authorList>
            <person name="Bhatnagar S."/>
            <person name="Badger J.H."/>
            <person name="Madupu R."/>
            <person name="Khouri H.M."/>
            <person name="O'Connor E.M."/>
            <person name="Robb F.T."/>
            <person name="Ward N.L."/>
            <person name="Eisen J.A."/>
        </authorList>
    </citation>
    <scope>NUCLEOTIDE SEQUENCE [LARGE SCALE GENOMIC DNA]</scope>
    <source>
        <strain evidence="2 3">DSM 2178</strain>
    </source>
</reference>
<dbReference type="GO" id="GO:0005829">
    <property type="term" value="C:cytosol"/>
    <property type="evidence" value="ECO:0007669"/>
    <property type="project" value="TreeGrafter"/>
</dbReference>
<dbReference type="Gene3D" id="3.40.50.300">
    <property type="entry name" value="P-loop containing nucleotide triphosphate hydrolases"/>
    <property type="match status" value="1"/>
</dbReference>
<dbReference type="AlphaFoldDB" id="A0A075WZX4"/>
<dbReference type="RefSeq" id="WP_038062869.1">
    <property type="nucleotide sequence ID" value="NZ_CP008796.1"/>
</dbReference>
<dbReference type="InterPro" id="IPR027417">
    <property type="entry name" value="P-loop_NTPase"/>
</dbReference>
<dbReference type="Proteomes" id="UP000028481">
    <property type="component" value="Chromosome"/>
</dbReference>